<proteinExistence type="predicted"/>
<dbReference type="EMBL" id="KZ302448">
    <property type="protein sequence ID" value="PFH45290.1"/>
    <property type="molecule type" value="Genomic_DNA"/>
</dbReference>
<gene>
    <name evidence="2" type="ORF">AMATHDRAFT_9553</name>
</gene>
<evidence type="ECO:0000313" key="3">
    <source>
        <dbReference type="Proteomes" id="UP000242287"/>
    </source>
</evidence>
<dbReference type="Proteomes" id="UP000242287">
    <property type="component" value="Unassembled WGS sequence"/>
</dbReference>
<dbReference type="AlphaFoldDB" id="A0A2A9NC31"/>
<sequence length="126" mass="13840">MMVGSSGGGSKEPDWTIDQALAQIQQLMNSLTTLQNMVQQQSAIIQQLQNQAPVGQPGVTPRGPKMATPPFYDGLMTTLFMQTEEYWTEFLQAAPGTDPMEILYQNIYQAFGDPNKQATAILVSRG</sequence>
<reference evidence="2 3" key="1">
    <citation type="submission" date="2014-02" db="EMBL/GenBank/DDBJ databases">
        <title>Transposable element dynamics among asymbiotic and ectomycorrhizal Amanita fungi.</title>
        <authorList>
            <consortium name="DOE Joint Genome Institute"/>
            <person name="Hess J."/>
            <person name="Skrede I."/>
            <person name="Wolfe B."/>
            <person name="LaButti K."/>
            <person name="Ohm R.A."/>
            <person name="Grigoriev I.V."/>
            <person name="Pringle A."/>
        </authorList>
    </citation>
    <scope>NUCLEOTIDE SEQUENCE [LARGE SCALE GENOMIC DNA]</scope>
    <source>
        <strain evidence="2 3">SKay4041</strain>
    </source>
</reference>
<evidence type="ECO:0000313" key="2">
    <source>
        <dbReference type="EMBL" id="PFH45290.1"/>
    </source>
</evidence>
<protein>
    <submittedName>
        <fullName evidence="2">Uncharacterized protein</fullName>
    </submittedName>
</protein>
<accession>A0A2A9NC31</accession>
<name>A0A2A9NC31_9AGAR</name>
<organism evidence="2 3">
    <name type="scientific">Amanita thiersii Skay4041</name>
    <dbReference type="NCBI Taxonomy" id="703135"/>
    <lineage>
        <taxon>Eukaryota</taxon>
        <taxon>Fungi</taxon>
        <taxon>Dikarya</taxon>
        <taxon>Basidiomycota</taxon>
        <taxon>Agaricomycotina</taxon>
        <taxon>Agaricomycetes</taxon>
        <taxon>Agaricomycetidae</taxon>
        <taxon>Agaricales</taxon>
        <taxon>Pluteineae</taxon>
        <taxon>Amanitaceae</taxon>
        <taxon>Amanita</taxon>
    </lineage>
</organism>
<keyword evidence="3" id="KW-1185">Reference proteome</keyword>
<keyword evidence="1" id="KW-0175">Coiled coil</keyword>
<feature type="coiled-coil region" evidence="1">
    <location>
        <begin position="17"/>
        <end position="51"/>
    </location>
</feature>
<evidence type="ECO:0000256" key="1">
    <source>
        <dbReference type="SAM" id="Coils"/>
    </source>
</evidence>